<protein>
    <submittedName>
        <fullName evidence="2">Minor capsid protein</fullName>
    </submittedName>
</protein>
<dbReference type="EMBL" id="BK016118">
    <property type="protein sequence ID" value="DAF96571.1"/>
    <property type="molecule type" value="Genomic_DNA"/>
</dbReference>
<organism evidence="2">
    <name type="scientific">Microviridae sp. ct6ut1</name>
    <dbReference type="NCBI Taxonomy" id="2824986"/>
    <lineage>
        <taxon>Viruses</taxon>
        <taxon>Monodnaviria</taxon>
        <taxon>Sangervirae</taxon>
        <taxon>Phixviricota</taxon>
        <taxon>Malgrandaviricetes</taxon>
        <taxon>Petitvirales</taxon>
        <taxon>Microviridae</taxon>
    </lineage>
</organism>
<name>A0A8S5UQ59_9VIRU</name>
<feature type="region of interest" description="Disordered" evidence="1">
    <location>
        <begin position="445"/>
        <end position="485"/>
    </location>
</feature>
<evidence type="ECO:0000313" key="2">
    <source>
        <dbReference type="EMBL" id="DAF96571.1"/>
    </source>
</evidence>
<accession>A0A8S5UQ59</accession>
<proteinExistence type="predicted"/>
<feature type="compositionally biased region" description="Low complexity" evidence="1">
    <location>
        <begin position="452"/>
        <end position="468"/>
    </location>
</feature>
<reference evidence="2" key="1">
    <citation type="journal article" date="2021" name="Proc. Natl. Acad. Sci. U.S.A.">
        <title>A Catalog of Tens of Thousands of Viruses from Human Metagenomes Reveals Hidden Associations with Chronic Diseases.</title>
        <authorList>
            <person name="Tisza M.J."/>
            <person name="Buck C.B."/>
        </authorList>
    </citation>
    <scope>NUCLEOTIDE SEQUENCE</scope>
    <source>
        <strain evidence="2">Ct6ut1</strain>
    </source>
</reference>
<evidence type="ECO:0000256" key="1">
    <source>
        <dbReference type="SAM" id="MobiDB-lite"/>
    </source>
</evidence>
<sequence length="485" mass="52799">MLSNFIIRSAAAFGGTPFRLNKCTALGSAGSGAAAGAAAGGVPGALVGGALGIASSLVGGLFGKHNTDKSNQMNYKIMQEQNKFNAAEAKKLRDWQEMMYRMYGTSSAKANDMRAAGLNALLGDVSASGNVGSGAAATAAESAQVMPTDYSFIGDAANRGLAAYNTTRSVDASVSLQKSQENVNKSIEGVNMAQKGLLESQSDMQKMTYKFAMDTYQNRLLQEQFKAELANWQGFDAMYDARMKAFSLYNVMPQEVEKNVAQTMSFYASAFRDIAAGKYTLKQTENYGKWLSIQQTFAHAATIQGQAALMQGRAAITNANANASYLKQLGGYYGSLTSGQNLSNDMQRYYTDFMLGRMPIGKAESILRQTPYKHLLDLNIQQNEWSLNKLMQEPDLIRSLSGMYKSETSLTNKRVDSYDTDKIFERGESVTRMFKNVSDGISNFTPKPKFNKGSSTGGEPTSPPSGKSWLDAYRENPNYSPTGYR</sequence>